<accession>A0ABQ7T7K0</accession>
<dbReference type="PROSITE" id="PS50916">
    <property type="entry name" value="RABBD"/>
    <property type="match status" value="1"/>
</dbReference>
<reference evidence="5 6" key="1">
    <citation type="journal article" date="2022" name="Gigascience">
        <title>A chromosome-level genome assembly and annotation of the desert horned lizard, Phrynosoma platyrhinos, provides insight into chromosomal rearrangements among reptiles.</title>
        <authorList>
            <person name="Koochekian N."/>
            <person name="Ascanio A."/>
            <person name="Farleigh K."/>
            <person name="Card D.C."/>
            <person name="Schield D.R."/>
            <person name="Castoe T.A."/>
            <person name="Jezkova T."/>
        </authorList>
    </citation>
    <scope>NUCLEOTIDE SEQUENCE [LARGE SCALE GENOMIC DNA]</scope>
    <source>
        <strain evidence="5">NK-2021</strain>
    </source>
</reference>
<dbReference type="Pfam" id="PF02318">
    <property type="entry name" value="FYVE_2"/>
    <property type="match status" value="1"/>
</dbReference>
<dbReference type="InterPro" id="IPR041282">
    <property type="entry name" value="FYVE_2"/>
</dbReference>
<dbReference type="Gene3D" id="3.30.40.10">
    <property type="entry name" value="Zinc/RING finger domain, C3HC4 (zinc finger)"/>
    <property type="match status" value="1"/>
</dbReference>
<dbReference type="Proteomes" id="UP000826234">
    <property type="component" value="Unassembled WGS sequence"/>
</dbReference>
<protein>
    <recommendedName>
        <fullName evidence="4">RabBD domain-containing protein</fullName>
    </recommendedName>
</protein>
<dbReference type="InterPro" id="IPR010911">
    <property type="entry name" value="Rab_BD"/>
</dbReference>
<evidence type="ECO:0000256" key="3">
    <source>
        <dbReference type="SAM" id="MobiDB-lite"/>
    </source>
</evidence>
<dbReference type="PANTHER" id="PTHR45729:SF3">
    <property type="entry name" value="RABPHILIN-3A"/>
    <property type="match status" value="1"/>
</dbReference>
<name>A0ABQ7T7K0_PHRPL</name>
<organism evidence="5 6">
    <name type="scientific">Phrynosoma platyrhinos</name>
    <name type="common">Desert horned lizard</name>
    <dbReference type="NCBI Taxonomy" id="52577"/>
    <lineage>
        <taxon>Eukaryota</taxon>
        <taxon>Metazoa</taxon>
        <taxon>Chordata</taxon>
        <taxon>Craniata</taxon>
        <taxon>Vertebrata</taxon>
        <taxon>Euteleostomi</taxon>
        <taxon>Lepidosauria</taxon>
        <taxon>Squamata</taxon>
        <taxon>Bifurcata</taxon>
        <taxon>Unidentata</taxon>
        <taxon>Episquamata</taxon>
        <taxon>Toxicofera</taxon>
        <taxon>Iguania</taxon>
        <taxon>Phrynosomatidae</taxon>
        <taxon>Phrynosomatinae</taxon>
        <taxon>Phrynosoma</taxon>
    </lineage>
</organism>
<dbReference type="PANTHER" id="PTHR45729">
    <property type="entry name" value="RABPHILIN, ISOFORM A"/>
    <property type="match status" value="1"/>
</dbReference>
<comment type="subcellular location">
    <subcellularLocation>
        <location evidence="1">Cytoplasmic vesicle</location>
        <location evidence="1">Secretory vesicle membrane</location>
    </subcellularLocation>
</comment>
<evidence type="ECO:0000313" key="6">
    <source>
        <dbReference type="Proteomes" id="UP000826234"/>
    </source>
</evidence>
<dbReference type="SUPFAM" id="SSF57903">
    <property type="entry name" value="FYVE/PHD zinc finger"/>
    <property type="match status" value="1"/>
</dbReference>
<keyword evidence="6" id="KW-1185">Reference proteome</keyword>
<evidence type="ECO:0000256" key="1">
    <source>
        <dbReference type="ARBA" id="ARBA00004250"/>
    </source>
</evidence>
<dbReference type="EMBL" id="JAIPUX010001211">
    <property type="protein sequence ID" value="KAH0625651.1"/>
    <property type="molecule type" value="Genomic_DNA"/>
</dbReference>
<sequence length="167" mass="18708">MTDTVVGNSTSQWMYQNDRQMALRGGAPGGWSAHGNQPEHGRKNEELTDEEKEIINRVIARAEKMEEMEQERIGRLMNRLEDMRRNVAGDGVNRCIFCGEQLGRLGSAHSFSLRCRMSAPNVASRPPTTVPIPSGCARFAANRERSVGRGFVFSDLFPKNGWIGLER</sequence>
<dbReference type="InterPro" id="IPR011011">
    <property type="entry name" value="Znf_FYVE_PHD"/>
</dbReference>
<feature type="compositionally biased region" description="Basic and acidic residues" evidence="3">
    <location>
        <begin position="37"/>
        <end position="46"/>
    </location>
</feature>
<feature type="domain" description="RabBD" evidence="4">
    <location>
        <begin position="41"/>
        <end position="95"/>
    </location>
</feature>
<evidence type="ECO:0000256" key="2">
    <source>
        <dbReference type="ARBA" id="ARBA00022723"/>
    </source>
</evidence>
<dbReference type="InterPro" id="IPR043566">
    <property type="entry name" value="Rabphilin/DOC2/Noc2"/>
</dbReference>
<keyword evidence="2" id="KW-0479">Metal-binding</keyword>
<feature type="region of interest" description="Disordered" evidence="3">
    <location>
        <begin position="24"/>
        <end position="49"/>
    </location>
</feature>
<comment type="caution">
    <text evidence="5">The sequence shown here is derived from an EMBL/GenBank/DDBJ whole genome shotgun (WGS) entry which is preliminary data.</text>
</comment>
<evidence type="ECO:0000313" key="5">
    <source>
        <dbReference type="EMBL" id="KAH0625651.1"/>
    </source>
</evidence>
<gene>
    <name evidence="5" type="ORF">JD844_015243</name>
</gene>
<evidence type="ECO:0000259" key="4">
    <source>
        <dbReference type="PROSITE" id="PS50916"/>
    </source>
</evidence>
<dbReference type="InterPro" id="IPR013083">
    <property type="entry name" value="Znf_RING/FYVE/PHD"/>
</dbReference>
<proteinExistence type="predicted"/>